<evidence type="ECO:0000256" key="8">
    <source>
        <dbReference type="ARBA" id="ARBA00023239"/>
    </source>
</evidence>
<keyword evidence="3 10" id="KW-0028">Amino-acid biosynthesis</keyword>
<dbReference type="InterPro" id="IPR006543">
    <property type="entry name" value="Histidinol-phos"/>
</dbReference>
<feature type="binding site" evidence="10">
    <location>
        <position position="9"/>
    </location>
    <ligand>
        <name>Mg(2+)</name>
        <dbReference type="ChEBI" id="CHEBI:18420"/>
    </ligand>
</feature>
<dbReference type="CDD" id="cd07914">
    <property type="entry name" value="IGPD"/>
    <property type="match status" value="1"/>
</dbReference>
<dbReference type="Proteomes" id="UP000264002">
    <property type="component" value="Unassembled WGS sequence"/>
</dbReference>
<dbReference type="GO" id="GO:0004424">
    <property type="term" value="F:imidazoleglycerol-phosphate dehydratase activity"/>
    <property type="evidence" value="ECO:0007669"/>
    <property type="project" value="UniProtKB-UniRule"/>
</dbReference>
<dbReference type="HAMAP" id="MF_01022">
    <property type="entry name" value="Bifunc_HisB"/>
    <property type="match status" value="1"/>
</dbReference>
<proteinExistence type="inferred from homology"/>
<dbReference type="SUPFAM" id="SSF54211">
    <property type="entry name" value="Ribosomal protein S5 domain 2-like"/>
    <property type="match status" value="2"/>
</dbReference>
<dbReference type="Pfam" id="PF13242">
    <property type="entry name" value="Hydrolase_like"/>
    <property type="match status" value="1"/>
</dbReference>
<sequence length="375" mass="42072">MHKRVLFLDRDGVIVEEMQVDSLEKIHYIPGVFGALSRLRKDGSWYFAMVSNQDGVGTPSFPKEAFEIPHQRIMETLSGEGITFDAEHIDYSLPEDNCPGRKPKIGMLSEYMDGSYDLAHSVVIGDRLTDVQLAKNIGCKAIWFADESRADELGEDLKEVCILVSDNWASIASFLLDESHLSPRIARLERKTKETEISLKLNLDGGSLGSIHTHIPFFDHMLEQVLRHSGCDIDLHAHGDLVVDEHHSVEDVGIALGQAFREALGDKRGISRYGFELLPMDDVLAQVALDFSGRPYLQWDVSFKREYIGTFPTEMVEHFFKSFSDSAGCTLSLKVSEGNAHHQCEALFKAFARAIKQAVHRNPYSMELPTTKGML</sequence>
<dbReference type="InterPro" id="IPR000807">
    <property type="entry name" value="ImidazoleglycerolP_deHydtase"/>
</dbReference>
<keyword evidence="2 10" id="KW-0963">Cytoplasm</keyword>
<comment type="cofactor">
    <cofactor evidence="10">
        <name>Mg(2+)</name>
        <dbReference type="ChEBI" id="CHEBI:18420"/>
    </cofactor>
</comment>
<dbReference type="NCBIfam" id="NF003937">
    <property type="entry name" value="PRK05446.1"/>
    <property type="match status" value="1"/>
</dbReference>
<dbReference type="Pfam" id="PF00475">
    <property type="entry name" value="IGPD"/>
    <property type="match status" value="1"/>
</dbReference>
<comment type="caution">
    <text evidence="11">The sequence shown here is derived from an EMBL/GenBank/DDBJ whole genome shotgun (WGS) entry which is preliminary data.</text>
</comment>
<dbReference type="NCBIfam" id="TIGR01662">
    <property type="entry name" value="HAD-SF-IIIA"/>
    <property type="match status" value="1"/>
</dbReference>
<keyword evidence="4 10" id="KW-0479">Metal-binding</keyword>
<dbReference type="InterPro" id="IPR020568">
    <property type="entry name" value="Ribosomal_Su5_D2-typ_SF"/>
</dbReference>
<feature type="region of interest" description="Histidinol-phosphatase" evidence="10">
    <location>
        <begin position="1"/>
        <end position="183"/>
    </location>
</feature>
<dbReference type="FunFam" id="3.30.230.40:FF:000003">
    <property type="entry name" value="Imidazoleglycerol-phosphate dehydratase HisB"/>
    <property type="match status" value="1"/>
</dbReference>
<gene>
    <name evidence="10 11" type="primary">hisB</name>
    <name evidence="11" type="ORF">DYP60_09645</name>
</gene>
<comment type="similarity">
    <text evidence="10">In the C-terminal section; belongs to the imidazoleglycerol-phosphate dehydratase family.</text>
</comment>
<feature type="active site" description="Proton donor" evidence="10">
    <location>
        <position position="11"/>
    </location>
</feature>
<dbReference type="SUPFAM" id="SSF56784">
    <property type="entry name" value="HAD-like"/>
    <property type="match status" value="1"/>
</dbReference>
<dbReference type="GO" id="GO:0005737">
    <property type="term" value="C:cytoplasm"/>
    <property type="evidence" value="ECO:0007669"/>
    <property type="project" value="UniProtKB-SubCell"/>
</dbReference>
<keyword evidence="12" id="KW-1185">Reference proteome</keyword>
<dbReference type="EC" id="3.1.3.15" evidence="10"/>
<dbReference type="Gene3D" id="3.40.50.1000">
    <property type="entry name" value="HAD superfamily/HAD-like"/>
    <property type="match status" value="1"/>
</dbReference>
<feature type="active site" description="Nucleophile" evidence="10">
    <location>
        <position position="9"/>
    </location>
</feature>
<comment type="subcellular location">
    <subcellularLocation>
        <location evidence="10">Cytoplasm</location>
    </subcellularLocation>
</comment>
<dbReference type="HAMAP" id="MF_00076">
    <property type="entry name" value="HisB"/>
    <property type="match status" value="1"/>
</dbReference>
<dbReference type="PROSITE" id="PS00954">
    <property type="entry name" value="IGP_DEHYDRATASE_1"/>
    <property type="match status" value="1"/>
</dbReference>
<evidence type="ECO:0000256" key="2">
    <source>
        <dbReference type="ARBA" id="ARBA00022490"/>
    </source>
</evidence>
<dbReference type="InterPro" id="IPR038494">
    <property type="entry name" value="IGPD_sf"/>
</dbReference>
<evidence type="ECO:0000256" key="3">
    <source>
        <dbReference type="ARBA" id="ARBA00022605"/>
    </source>
</evidence>
<feature type="binding site" evidence="10">
    <location>
        <position position="11"/>
    </location>
    <ligand>
        <name>Mg(2+)</name>
        <dbReference type="ChEBI" id="CHEBI:18420"/>
    </ligand>
</feature>
<dbReference type="NCBIfam" id="TIGR01261">
    <property type="entry name" value="hisB_Nterm"/>
    <property type="match status" value="1"/>
</dbReference>
<protein>
    <recommendedName>
        <fullName evidence="10">Histidine biosynthesis bifunctional protein HisB</fullName>
    </recommendedName>
    <domain>
        <recommendedName>
            <fullName evidence="10">Histidinol-phosphatase</fullName>
            <ecNumber evidence="10">3.1.3.15</ecNumber>
        </recommendedName>
    </domain>
    <domain>
        <recommendedName>
            <fullName evidence="10">Imidazoleglycerol-phosphate dehydratase</fullName>
            <shortName evidence="10">IGPD</shortName>
            <ecNumber evidence="10">4.2.1.19</ecNumber>
        </recommendedName>
    </domain>
</protein>
<dbReference type="InterPro" id="IPR020566">
    <property type="entry name" value="His_synth_bifunc_HisB"/>
</dbReference>
<dbReference type="Gene3D" id="3.30.230.40">
    <property type="entry name" value="Imidazole glycerol phosphate dehydratase, domain 1"/>
    <property type="match status" value="2"/>
</dbReference>
<evidence type="ECO:0000256" key="5">
    <source>
        <dbReference type="ARBA" id="ARBA00022801"/>
    </source>
</evidence>
<dbReference type="GO" id="GO:0004401">
    <property type="term" value="F:histidinol-phosphatase activity"/>
    <property type="evidence" value="ECO:0007669"/>
    <property type="project" value="UniProtKB-UniRule"/>
</dbReference>
<feature type="region of interest" description="Imidazoleglycerol-phosphate dehydratase" evidence="10">
    <location>
        <begin position="184"/>
        <end position="375"/>
    </location>
</feature>
<dbReference type="AlphaFoldDB" id="A0A372MFA4"/>
<dbReference type="NCBIfam" id="TIGR01656">
    <property type="entry name" value="Histidinol-ppas"/>
    <property type="match status" value="1"/>
</dbReference>
<evidence type="ECO:0000256" key="10">
    <source>
        <dbReference type="HAMAP-Rule" id="MF_01022"/>
    </source>
</evidence>
<evidence type="ECO:0000256" key="6">
    <source>
        <dbReference type="ARBA" id="ARBA00022842"/>
    </source>
</evidence>
<dbReference type="InterPro" id="IPR023214">
    <property type="entry name" value="HAD_sf"/>
</dbReference>
<dbReference type="NCBIfam" id="NF002114">
    <property type="entry name" value="PRK00951.2-4"/>
    <property type="match status" value="1"/>
</dbReference>
<dbReference type="FunFam" id="3.30.230.40:FF:000001">
    <property type="entry name" value="Imidazoleglycerol-phosphate dehydratase HisB"/>
    <property type="match status" value="1"/>
</dbReference>
<accession>A0A372MFA4</accession>
<keyword evidence="8 10" id="KW-0456">Lyase</keyword>
<evidence type="ECO:0000256" key="1">
    <source>
        <dbReference type="ARBA" id="ARBA00005047"/>
    </source>
</evidence>
<evidence type="ECO:0000256" key="4">
    <source>
        <dbReference type="ARBA" id="ARBA00022723"/>
    </source>
</evidence>
<evidence type="ECO:0000313" key="12">
    <source>
        <dbReference type="Proteomes" id="UP000264002"/>
    </source>
</evidence>
<comment type="catalytic activity">
    <reaction evidence="10">
        <text>L-histidinol phosphate + H2O = L-histidinol + phosphate</text>
        <dbReference type="Rhea" id="RHEA:14465"/>
        <dbReference type="ChEBI" id="CHEBI:15377"/>
        <dbReference type="ChEBI" id="CHEBI:43474"/>
        <dbReference type="ChEBI" id="CHEBI:57699"/>
        <dbReference type="ChEBI" id="CHEBI:57980"/>
        <dbReference type="EC" id="3.1.3.15"/>
    </reaction>
</comment>
<dbReference type="EMBL" id="QUWK01000009">
    <property type="protein sequence ID" value="RFU94452.1"/>
    <property type="molecule type" value="Genomic_DNA"/>
</dbReference>
<evidence type="ECO:0000256" key="9">
    <source>
        <dbReference type="ARBA" id="ARBA00023268"/>
    </source>
</evidence>
<reference evidence="11 12" key="2">
    <citation type="submission" date="2018-09" db="EMBL/GenBank/DDBJ databases">
        <title>Genome of Sphaerochaeta halotolerans strain 4-11.</title>
        <authorList>
            <person name="Nazina T.N."/>
            <person name="Sokolova D.S."/>
        </authorList>
    </citation>
    <scope>NUCLEOTIDE SEQUENCE [LARGE SCALE GENOMIC DNA]</scope>
    <source>
        <strain evidence="11 12">4-11</strain>
    </source>
</reference>
<dbReference type="NCBIfam" id="NF002111">
    <property type="entry name" value="PRK00951.2-1"/>
    <property type="match status" value="1"/>
</dbReference>
<dbReference type="PANTHER" id="PTHR23133:SF2">
    <property type="entry name" value="IMIDAZOLEGLYCEROL-PHOSPHATE DEHYDRATASE"/>
    <property type="match status" value="1"/>
</dbReference>
<comment type="pathway">
    <text evidence="1 10">Amino-acid biosynthesis; L-histidine biosynthesis; L-histidine from 5-phospho-alpha-D-ribose 1-diphosphate: step 6/9.</text>
</comment>
<feature type="binding site" evidence="10">
    <location>
        <position position="126"/>
    </location>
    <ligand>
        <name>Mg(2+)</name>
        <dbReference type="ChEBI" id="CHEBI:18420"/>
    </ligand>
</feature>
<dbReference type="InterPro" id="IPR036412">
    <property type="entry name" value="HAD-like_sf"/>
</dbReference>
<comment type="pathway">
    <text evidence="10">Amino-acid biosynthesis; L-histidine biosynthesis; L-histidine from 5-phospho-alpha-D-ribose 1-diphosphate: step 8/9.</text>
</comment>
<keyword evidence="5 10" id="KW-0378">Hydrolase</keyword>
<keyword evidence="9 10" id="KW-0511">Multifunctional enzyme</keyword>
<dbReference type="GO" id="GO:0046872">
    <property type="term" value="F:metal ion binding"/>
    <property type="evidence" value="ECO:0007669"/>
    <property type="project" value="UniProtKB-KW"/>
</dbReference>
<dbReference type="PANTHER" id="PTHR23133">
    <property type="entry name" value="IMIDAZOLEGLYCEROL-PHOSPHATE DEHYDRATASE HIS7"/>
    <property type="match status" value="1"/>
</dbReference>
<reference evidence="12" key="1">
    <citation type="submission" date="2018-08" db="EMBL/GenBank/DDBJ databases">
        <authorList>
            <person name="Grouzdev D.S."/>
            <person name="Krutkina M.S."/>
        </authorList>
    </citation>
    <scope>NUCLEOTIDE SEQUENCE [LARGE SCALE GENOMIC DNA]</scope>
    <source>
        <strain evidence="12">4-11</strain>
    </source>
</reference>
<name>A0A372MFA4_9SPIR</name>
<dbReference type="EC" id="4.2.1.19" evidence="10"/>
<comment type="similarity">
    <text evidence="10">In the N-terminal section; belongs to the histidinol-phosphatase family.</text>
</comment>
<dbReference type="GO" id="GO:0000105">
    <property type="term" value="P:L-histidine biosynthetic process"/>
    <property type="evidence" value="ECO:0007669"/>
    <property type="project" value="UniProtKB-UniRule"/>
</dbReference>
<organism evidence="11 12">
    <name type="scientific">Sphaerochaeta halotolerans</name>
    <dbReference type="NCBI Taxonomy" id="2293840"/>
    <lineage>
        <taxon>Bacteria</taxon>
        <taxon>Pseudomonadati</taxon>
        <taxon>Spirochaetota</taxon>
        <taxon>Spirochaetia</taxon>
        <taxon>Spirochaetales</taxon>
        <taxon>Sphaerochaetaceae</taxon>
        <taxon>Sphaerochaeta</taxon>
    </lineage>
</organism>
<dbReference type="RefSeq" id="WP_117330790.1">
    <property type="nucleotide sequence ID" value="NZ_QUWK01000009.1"/>
</dbReference>
<evidence type="ECO:0000256" key="7">
    <source>
        <dbReference type="ARBA" id="ARBA00023102"/>
    </source>
</evidence>
<dbReference type="InterPro" id="IPR006549">
    <property type="entry name" value="HAD-SF_hydro_IIIA"/>
</dbReference>
<comment type="caution">
    <text evidence="10">Lacks conserved residue(s) required for the propagation of feature annotation.</text>
</comment>
<dbReference type="InterPro" id="IPR005954">
    <property type="entry name" value="HisB_N"/>
</dbReference>
<evidence type="ECO:0000313" key="11">
    <source>
        <dbReference type="EMBL" id="RFU94452.1"/>
    </source>
</evidence>
<comment type="catalytic activity">
    <reaction evidence="10">
        <text>D-erythro-1-(imidazol-4-yl)glycerol 3-phosphate = 3-(imidazol-4-yl)-2-oxopropyl phosphate + H2O</text>
        <dbReference type="Rhea" id="RHEA:11040"/>
        <dbReference type="ChEBI" id="CHEBI:15377"/>
        <dbReference type="ChEBI" id="CHEBI:57766"/>
        <dbReference type="ChEBI" id="CHEBI:58278"/>
        <dbReference type="EC" id="4.2.1.19"/>
    </reaction>
</comment>
<dbReference type="UniPathway" id="UPA00031">
    <property type="reaction ID" value="UER00011"/>
</dbReference>
<dbReference type="InterPro" id="IPR020565">
    <property type="entry name" value="ImidazoleglycerP_deHydtase_CS"/>
</dbReference>
<keyword evidence="6 10" id="KW-0460">Magnesium</keyword>
<keyword evidence="7 10" id="KW-0368">Histidine biosynthesis</keyword>